<dbReference type="GO" id="GO:0016020">
    <property type="term" value="C:membrane"/>
    <property type="evidence" value="ECO:0007669"/>
    <property type="project" value="UniProtKB-SubCell"/>
</dbReference>
<dbReference type="Gene3D" id="1.20.1600.10">
    <property type="entry name" value="Outer membrane efflux proteins (OEP)"/>
    <property type="match status" value="1"/>
</dbReference>
<dbReference type="AlphaFoldDB" id="A0A367LWU5"/>
<accession>A0A367LWU5</accession>
<comment type="caution">
    <text evidence="1">The sequence shown here is derived from an EMBL/GenBank/DDBJ whole genome shotgun (WGS) entry which is preliminary data.</text>
</comment>
<reference evidence="1 2" key="1">
    <citation type="submission" date="2018-07" db="EMBL/GenBank/DDBJ databases">
        <title>Mechanisms of high-level aminoglycoside resistance among Gram-negative pathogens in Brazil.</title>
        <authorList>
            <person name="Ballaben A.S."/>
            <person name="Darini A.L.C."/>
            <person name="Doi Y."/>
        </authorList>
    </citation>
    <scope>NUCLEOTIDE SEQUENCE [LARGE SCALE GENOMIC DNA]</scope>
    <source>
        <strain evidence="1 2">B2-305</strain>
    </source>
</reference>
<gene>
    <name evidence="1" type="ORF">DT376_41105</name>
</gene>
<evidence type="ECO:0000313" key="2">
    <source>
        <dbReference type="Proteomes" id="UP000253594"/>
    </source>
</evidence>
<name>A0A367LWU5_PSEAI</name>
<organism evidence="1 2">
    <name type="scientific">Pseudomonas aeruginosa</name>
    <dbReference type="NCBI Taxonomy" id="287"/>
    <lineage>
        <taxon>Bacteria</taxon>
        <taxon>Pseudomonadati</taxon>
        <taxon>Pseudomonadota</taxon>
        <taxon>Gammaproteobacteria</taxon>
        <taxon>Pseudomonadales</taxon>
        <taxon>Pseudomonadaceae</taxon>
        <taxon>Pseudomonas</taxon>
    </lineage>
</organism>
<sequence length="69" mass="8161">SEQVGELYREQFEVGRRDVIDLLNVQRERFEAERQLINLRIERKRIEYRAAAQVGLLGPLLENRLNHGS</sequence>
<feature type="non-terminal residue" evidence="1">
    <location>
        <position position="1"/>
    </location>
</feature>
<dbReference type="GO" id="GO:0015562">
    <property type="term" value="F:efflux transmembrane transporter activity"/>
    <property type="evidence" value="ECO:0007669"/>
    <property type="project" value="InterPro"/>
</dbReference>
<dbReference type="SUPFAM" id="SSF56954">
    <property type="entry name" value="Outer membrane efflux proteins (OEP)"/>
    <property type="match status" value="1"/>
</dbReference>
<dbReference type="EMBL" id="QORE01003302">
    <property type="protein sequence ID" value="RCI69223.1"/>
    <property type="molecule type" value="Genomic_DNA"/>
</dbReference>
<dbReference type="Proteomes" id="UP000253594">
    <property type="component" value="Unassembled WGS sequence"/>
</dbReference>
<evidence type="ECO:0000313" key="1">
    <source>
        <dbReference type="EMBL" id="RCI69223.1"/>
    </source>
</evidence>
<protein>
    <submittedName>
        <fullName evidence="1">TolC family protein</fullName>
    </submittedName>
</protein>
<proteinExistence type="predicted"/>